<dbReference type="Pfam" id="PF08220">
    <property type="entry name" value="HTH_DeoR"/>
    <property type="match status" value="1"/>
</dbReference>
<dbReference type="AlphaFoldDB" id="A0A6L5YUG3"/>
<dbReference type="InterPro" id="IPR001034">
    <property type="entry name" value="DeoR_HTH"/>
</dbReference>
<dbReference type="InterPro" id="IPR037171">
    <property type="entry name" value="NagB/RpiA_transferase-like"/>
</dbReference>
<evidence type="ECO:0000313" key="5">
    <source>
        <dbReference type="EMBL" id="MSU88066.1"/>
    </source>
</evidence>
<reference evidence="5 6" key="1">
    <citation type="submission" date="2019-10" db="EMBL/GenBank/DDBJ databases">
        <title>Cognatihalovulum marinum gen. nov. sp. nov., a new member of the family Rhodobacteraceae isolated from deep seawater of the Northwest Indian Ocean.</title>
        <authorList>
            <person name="Ruan C."/>
            <person name="Wang J."/>
            <person name="Zheng X."/>
            <person name="Song L."/>
            <person name="Zhu Y."/>
            <person name="Huang Y."/>
            <person name="Lu Z."/>
            <person name="Du W."/>
            <person name="Huang L."/>
            <person name="Dai X."/>
        </authorList>
    </citation>
    <scope>NUCLEOTIDE SEQUENCE [LARGE SCALE GENOMIC DNA]</scope>
    <source>
        <strain evidence="5 6">2CG4</strain>
    </source>
</reference>
<dbReference type="EMBL" id="WIND01000001">
    <property type="protein sequence ID" value="MSU88066.1"/>
    <property type="molecule type" value="Genomic_DNA"/>
</dbReference>
<evidence type="ECO:0000256" key="3">
    <source>
        <dbReference type="ARBA" id="ARBA00023163"/>
    </source>
</evidence>
<name>A0A6L5YUG3_9RHOB</name>
<dbReference type="SUPFAM" id="SSF100950">
    <property type="entry name" value="NagB/RpiA/CoA transferase-like"/>
    <property type="match status" value="1"/>
</dbReference>
<dbReference type="SMART" id="SM01134">
    <property type="entry name" value="DeoRC"/>
    <property type="match status" value="1"/>
</dbReference>
<dbReference type="Pfam" id="PF00455">
    <property type="entry name" value="DeoRC"/>
    <property type="match status" value="1"/>
</dbReference>
<organism evidence="5 6">
    <name type="scientific">Halovulum marinum</name>
    <dbReference type="NCBI Taxonomy" id="2662447"/>
    <lineage>
        <taxon>Bacteria</taxon>
        <taxon>Pseudomonadati</taxon>
        <taxon>Pseudomonadota</taxon>
        <taxon>Alphaproteobacteria</taxon>
        <taxon>Rhodobacterales</taxon>
        <taxon>Paracoccaceae</taxon>
        <taxon>Halovulum</taxon>
    </lineage>
</organism>
<dbReference type="SUPFAM" id="SSF46785">
    <property type="entry name" value="Winged helix' DNA-binding domain"/>
    <property type="match status" value="1"/>
</dbReference>
<dbReference type="Gene3D" id="1.10.10.10">
    <property type="entry name" value="Winged helix-like DNA-binding domain superfamily/Winged helix DNA-binding domain"/>
    <property type="match status" value="1"/>
</dbReference>
<keyword evidence="2" id="KW-0805">Transcription regulation</keyword>
<dbReference type="InterPro" id="IPR014036">
    <property type="entry name" value="DeoR-like_C"/>
</dbReference>
<sequence>MPLSFRKTQILELAQEAGHVSVEDLASRFGVTLQTIRRDLSELADDGMLARVHGGAVVPQGAANIGYAERRTINKEAKAAIARLCAAEIPDNSSVLLNIGTSTEAVAMELLGHANLTVITNNMKVANILAANPSCQIIVAGGVLRHSDGGLVGDLTTQAIEQFKVDRAIIGTSALDPDGDLMDFDIQEVRVSRAIIQRSRQVFLVTDRSKLTRSAPVRIASLRDLDAIFTDYLPDDLIARCREWETRVCLTREG</sequence>
<keyword evidence="6" id="KW-1185">Reference proteome</keyword>
<keyword evidence="3" id="KW-0804">Transcription</keyword>
<dbReference type="Gene3D" id="3.40.50.1360">
    <property type="match status" value="1"/>
</dbReference>
<dbReference type="PRINTS" id="PR00037">
    <property type="entry name" value="HTHLACR"/>
</dbReference>
<dbReference type="Proteomes" id="UP000474957">
    <property type="component" value="Unassembled WGS sequence"/>
</dbReference>
<dbReference type="InterPro" id="IPR036388">
    <property type="entry name" value="WH-like_DNA-bd_sf"/>
</dbReference>
<dbReference type="PANTHER" id="PTHR30363:SF4">
    <property type="entry name" value="GLYCEROL-3-PHOSPHATE REGULON REPRESSOR"/>
    <property type="match status" value="1"/>
</dbReference>
<dbReference type="SMART" id="SM00420">
    <property type="entry name" value="HTH_DEOR"/>
    <property type="match status" value="1"/>
</dbReference>
<keyword evidence="1" id="KW-0678">Repressor</keyword>
<evidence type="ECO:0000256" key="2">
    <source>
        <dbReference type="ARBA" id="ARBA00023015"/>
    </source>
</evidence>
<dbReference type="PANTHER" id="PTHR30363">
    <property type="entry name" value="HTH-TYPE TRANSCRIPTIONAL REGULATOR SRLR-RELATED"/>
    <property type="match status" value="1"/>
</dbReference>
<dbReference type="InterPro" id="IPR036390">
    <property type="entry name" value="WH_DNA-bd_sf"/>
</dbReference>
<evidence type="ECO:0000256" key="1">
    <source>
        <dbReference type="ARBA" id="ARBA00022491"/>
    </source>
</evidence>
<comment type="caution">
    <text evidence="5">The sequence shown here is derived from an EMBL/GenBank/DDBJ whole genome shotgun (WGS) entry which is preliminary data.</text>
</comment>
<feature type="domain" description="HTH deoR-type" evidence="4">
    <location>
        <begin position="3"/>
        <end position="58"/>
    </location>
</feature>
<dbReference type="PROSITE" id="PS51000">
    <property type="entry name" value="HTH_DEOR_2"/>
    <property type="match status" value="1"/>
</dbReference>
<dbReference type="RefSeq" id="WP_154443800.1">
    <property type="nucleotide sequence ID" value="NZ_WIND01000001.1"/>
</dbReference>
<protein>
    <submittedName>
        <fullName evidence="5">DeoR family transcriptional regulator</fullName>
    </submittedName>
</protein>
<proteinExistence type="predicted"/>
<evidence type="ECO:0000313" key="6">
    <source>
        <dbReference type="Proteomes" id="UP000474957"/>
    </source>
</evidence>
<dbReference type="InterPro" id="IPR050313">
    <property type="entry name" value="Carb_Metab_HTH_regulators"/>
</dbReference>
<dbReference type="GO" id="GO:0003700">
    <property type="term" value="F:DNA-binding transcription factor activity"/>
    <property type="evidence" value="ECO:0007669"/>
    <property type="project" value="InterPro"/>
</dbReference>
<accession>A0A6L5YUG3</accession>
<gene>
    <name evidence="5" type="ORF">GE300_00365</name>
</gene>
<evidence type="ECO:0000259" key="4">
    <source>
        <dbReference type="PROSITE" id="PS51000"/>
    </source>
</evidence>